<feature type="transmembrane region" description="Helical" evidence="7">
    <location>
        <begin position="480"/>
        <end position="504"/>
    </location>
</feature>
<evidence type="ECO:0000259" key="8">
    <source>
        <dbReference type="PROSITE" id="PS50850"/>
    </source>
</evidence>
<evidence type="ECO:0000256" key="3">
    <source>
        <dbReference type="ARBA" id="ARBA00022448"/>
    </source>
</evidence>
<comment type="similarity">
    <text evidence="2">Belongs to the major facilitator superfamily. Sugar transporter (TC 2.A.1.1) family.</text>
</comment>
<dbReference type="InterPro" id="IPR020846">
    <property type="entry name" value="MFS_dom"/>
</dbReference>
<dbReference type="Gene3D" id="1.20.1250.20">
    <property type="entry name" value="MFS general substrate transporter like domains"/>
    <property type="match status" value="1"/>
</dbReference>
<evidence type="ECO:0000256" key="4">
    <source>
        <dbReference type="ARBA" id="ARBA00022692"/>
    </source>
</evidence>
<dbReference type="InterPro" id="IPR036259">
    <property type="entry name" value="MFS_trans_sf"/>
</dbReference>
<evidence type="ECO:0000256" key="2">
    <source>
        <dbReference type="ARBA" id="ARBA00010992"/>
    </source>
</evidence>
<dbReference type="EMBL" id="JBFTWV010000010">
    <property type="protein sequence ID" value="KAL2798906.1"/>
    <property type="molecule type" value="Genomic_DNA"/>
</dbReference>
<dbReference type="PROSITE" id="PS50850">
    <property type="entry name" value="MFS"/>
    <property type="match status" value="1"/>
</dbReference>
<feature type="domain" description="Major facilitator superfamily (MFS) profile" evidence="8">
    <location>
        <begin position="99"/>
        <end position="585"/>
    </location>
</feature>
<name>A0ABR4GIT1_9EURO</name>
<evidence type="ECO:0000256" key="5">
    <source>
        <dbReference type="ARBA" id="ARBA00022989"/>
    </source>
</evidence>
<dbReference type="SUPFAM" id="SSF103473">
    <property type="entry name" value="MFS general substrate transporter"/>
    <property type="match status" value="1"/>
</dbReference>
<proteinExistence type="inferred from homology"/>
<evidence type="ECO:0000313" key="10">
    <source>
        <dbReference type="Proteomes" id="UP001610563"/>
    </source>
</evidence>
<dbReference type="PROSITE" id="PS00217">
    <property type="entry name" value="SUGAR_TRANSPORT_2"/>
    <property type="match status" value="1"/>
</dbReference>
<comment type="subcellular location">
    <subcellularLocation>
        <location evidence="1">Membrane</location>
        <topology evidence="1">Multi-pass membrane protein</topology>
    </subcellularLocation>
</comment>
<dbReference type="Pfam" id="PF00083">
    <property type="entry name" value="Sugar_tr"/>
    <property type="match status" value="1"/>
</dbReference>
<protein>
    <submittedName>
        <fullName evidence="9">Major facilitator superfamily domain-containing protein</fullName>
    </submittedName>
</protein>
<sequence>MYHFPQEKDKAISGSEMGILNPNPLTERTASELEQDVRDFHERQKLGKVVDVELLVKGALIARDPIYIRICDLTEPEKNALESEETLGFFQQTKELKVSILTTACAAIIQGWQQSTINASSRGWQCLFLLPEPTEGNEGIVPVTRWAIGTWLSDPLQESRYGRRYALFVSALFCAACVLGTARCETWQQLLACRLILGIGIGAKASIAPVFAAEVAADHLRGRLLMMWQLFDTFGIFIGFLCYWIVGRSWRGLLGSAAVPALILLVLVFLCPESPRFLIRNDKYAEAFLSLRQLRGSDIQAAKDLYYIHSQLQIETELIEGKRPEKWWAKEVYQEKVKGQSFFQRVGALFTVQRNRRACVAAFLVMAAQQLCGINVLSFYSSTLFRSVSSTSGSGTSTLSDHSNAADVVNCETPMDDTVAWLNFGFGLANFAFTVPAYKFIDRKGRQILLLISLGGMFFTLLATSGFFRILSPDDARKGLVATFTVVVFTFFYGIGAGPVPFTFSAEVFPLAFREVGMSFSVMVNFLGLSILILFVPPLTNTFSPKDMEDQDSARLLGQSNLLFFFTGLNALAFILVFFLVPSGTVGLSLEEMNSIFNTRTGVHAYVHLPAAVKKRWQPRIVQEEQPEREQRNQYHLQTIESHV</sequence>
<dbReference type="Proteomes" id="UP001610563">
    <property type="component" value="Unassembled WGS sequence"/>
</dbReference>
<keyword evidence="10" id="KW-1185">Reference proteome</keyword>
<feature type="transmembrane region" description="Helical" evidence="7">
    <location>
        <begin position="448"/>
        <end position="468"/>
    </location>
</feature>
<dbReference type="PRINTS" id="PR00171">
    <property type="entry name" value="SUGRTRNSPORT"/>
</dbReference>
<evidence type="ECO:0000256" key="7">
    <source>
        <dbReference type="SAM" id="Phobius"/>
    </source>
</evidence>
<dbReference type="PANTHER" id="PTHR48020:SF40">
    <property type="entry name" value="MAJOR FACILITATOR SUPERFAMILY (MFS) PROFILE DOMAIN-CONTAINING PROTEIN"/>
    <property type="match status" value="1"/>
</dbReference>
<gene>
    <name evidence="9" type="ORF">BJX66DRAFT_346183</name>
</gene>
<feature type="transmembrane region" description="Helical" evidence="7">
    <location>
        <begin position="195"/>
        <end position="213"/>
    </location>
</feature>
<organism evidence="9 10">
    <name type="scientific">Aspergillus keveii</name>
    <dbReference type="NCBI Taxonomy" id="714993"/>
    <lineage>
        <taxon>Eukaryota</taxon>
        <taxon>Fungi</taxon>
        <taxon>Dikarya</taxon>
        <taxon>Ascomycota</taxon>
        <taxon>Pezizomycotina</taxon>
        <taxon>Eurotiomycetes</taxon>
        <taxon>Eurotiomycetidae</taxon>
        <taxon>Eurotiales</taxon>
        <taxon>Aspergillaceae</taxon>
        <taxon>Aspergillus</taxon>
        <taxon>Aspergillus subgen. Nidulantes</taxon>
    </lineage>
</organism>
<keyword evidence="6 7" id="KW-0472">Membrane</keyword>
<evidence type="ECO:0000256" key="1">
    <source>
        <dbReference type="ARBA" id="ARBA00004141"/>
    </source>
</evidence>
<feature type="transmembrane region" description="Helical" evidence="7">
    <location>
        <begin position="556"/>
        <end position="581"/>
    </location>
</feature>
<keyword evidence="4 7" id="KW-0812">Transmembrane</keyword>
<feature type="transmembrane region" description="Helical" evidence="7">
    <location>
        <begin position="358"/>
        <end position="380"/>
    </location>
</feature>
<feature type="transmembrane region" description="Helical" evidence="7">
    <location>
        <begin position="516"/>
        <end position="536"/>
    </location>
</feature>
<dbReference type="InterPro" id="IPR050814">
    <property type="entry name" value="Myo-inositol_Transporter"/>
</dbReference>
<keyword evidence="3" id="KW-0813">Transport</keyword>
<comment type="caution">
    <text evidence="9">The sequence shown here is derived from an EMBL/GenBank/DDBJ whole genome shotgun (WGS) entry which is preliminary data.</text>
</comment>
<feature type="transmembrane region" description="Helical" evidence="7">
    <location>
        <begin position="420"/>
        <end position="441"/>
    </location>
</feature>
<keyword evidence="5 7" id="KW-1133">Transmembrane helix</keyword>
<evidence type="ECO:0000256" key="6">
    <source>
        <dbReference type="ARBA" id="ARBA00023136"/>
    </source>
</evidence>
<feature type="transmembrane region" description="Helical" evidence="7">
    <location>
        <begin position="165"/>
        <end position="183"/>
    </location>
</feature>
<feature type="transmembrane region" description="Helical" evidence="7">
    <location>
        <begin position="252"/>
        <end position="271"/>
    </location>
</feature>
<feature type="transmembrane region" description="Helical" evidence="7">
    <location>
        <begin position="225"/>
        <end position="246"/>
    </location>
</feature>
<dbReference type="InterPro" id="IPR003663">
    <property type="entry name" value="Sugar/inositol_transpt"/>
</dbReference>
<dbReference type="InterPro" id="IPR005829">
    <property type="entry name" value="Sugar_transporter_CS"/>
</dbReference>
<dbReference type="InterPro" id="IPR005828">
    <property type="entry name" value="MFS_sugar_transport-like"/>
</dbReference>
<reference evidence="9 10" key="1">
    <citation type="submission" date="2024-07" db="EMBL/GenBank/DDBJ databases">
        <title>Section-level genome sequencing and comparative genomics of Aspergillus sections Usti and Cavernicolus.</title>
        <authorList>
            <consortium name="Lawrence Berkeley National Laboratory"/>
            <person name="Nybo J.L."/>
            <person name="Vesth T.C."/>
            <person name="Theobald S."/>
            <person name="Frisvad J.C."/>
            <person name="Larsen T.O."/>
            <person name="Kjaerboelling I."/>
            <person name="Rothschild-Mancinelli K."/>
            <person name="Lyhne E.K."/>
            <person name="Kogle M.E."/>
            <person name="Barry K."/>
            <person name="Clum A."/>
            <person name="Na H."/>
            <person name="Ledsgaard L."/>
            <person name="Lin J."/>
            <person name="Lipzen A."/>
            <person name="Kuo A."/>
            <person name="Riley R."/>
            <person name="Mondo S."/>
            <person name="Labutti K."/>
            <person name="Haridas S."/>
            <person name="Pangalinan J."/>
            <person name="Salamov A.A."/>
            <person name="Simmons B.A."/>
            <person name="Magnuson J.K."/>
            <person name="Chen J."/>
            <person name="Drula E."/>
            <person name="Henrissat B."/>
            <person name="Wiebenga A."/>
            <person name="Lubbers R.J."/>
            <person name="Gomes A.C."/>
            <person name="Makela M.R."/>
            <person name="Stajich J."/>
            <person name="Grigoriev I.V."/>
            <person name="Mortensen U.H."/>
            <person name="De Vries R.P."/>
            <person name="Baker S.E."/>
            <person name="Andersen M.R."/>
        </authorList>
    </citation>
    <scope>NUCLEOTIDE SEQUENCE [LARGE SCALE GENOMIC DNA]</scope>
    <source>
        <strain evidence="9 10">CBS 209.92</strain>
    </source>
</reference>
<dbReference type="PANTHER" id="PTHR48020">
    <property type="entry name" value="PROTON MYO-INOSITOL COTRANSPORTER"/>
    <property type="match status" value="1"/>
</dbReference>
<accession>A0ABR4GIT1</accession>
<evidence type="ECO:0000313" key="9">
    <source>
        <dbReference type="EMBL" id="KAL2798906.1"/>
    </source>
</evidence>